<organism evidence="1">
    <name type="scientific">Arundo donax</name>
    <name type="common">Giant reed</name>
    <name type="synonym">Donax arundinaceus</name>
    <dbReference type="NCBI Taxonomy" id="35708"/>
    <lineage>
        <taxon>Eukaryota</taxon>
        <taxon>Viridiplantae</taxon>
        <taxon>Streptophyta</taxon>
        <taxon>Embryophyta</taxon>
        <taxon>Tracheophyta</taxon>
        <taxon>Spermatophyta</taxon>
        <taxon>Magnoliopsida</taxon>
        <taxon>Liliopsida</taxon>
        <taxon>Poales</taxon>
        <taxon>Poaceae</taxon>
        <taxon>PACMAD clade</taxon>
        <taxon>Arundinoideae</taxon>
        <taxon>Arundineae</taxon>
        <taxon>Arundo</taxon>
    </lineage>
</organism>
<dbReference type="EMBL" id="GBRH01206411">
    <property type="protein sequence ID" value="JAD91484.1"/>
    <property type="molecule type" value="Transcribed_RNA"/>
</dbReference>
<proteinExistence type="predicted"/>
<accession>A0A0A9DSB6</accession>
<protein>
    <submittedName>
        <fullName evidence="1">Uncharacterized protein</fullName>
    </submittedName>
</protein>
<sequence>MVQYIAYTILIITDSSAFQATYSVQRWATKGVLTTQNNDTSSSKNKRVTLAPAEIRFCWSTNSDY</sequence>
<reference evidence="1" key="1">
    <citation type="submission" date="2014-09" db="EMBL/GenBank/DDBJ databases">
        <authorList>
            <person name="Magalhaes I.L.F."/>
            <person name="Oliveira U."/>
            <person name="Santos F.R."/>
            <person name="Vidigal T.H.D.A."/>
            <person name="Brescovit A.D."/>
            <person name="Santos A.J."/>
        </authorList>
    </citation>
    <scope>NUCLEOTIDE SEQUENCE</scope>
    <source>
        <tissue evidence="1">Shoot tissue taken approximately 20 cm above the soil surface</tissue>
    </source>
</reference>
<dbReference type="EMBL" id="GBRH01280829">
    <property type="protein sequence ID" value="JAD17066.1"/>
    <property type="molecule type" value="Transcribed_RNA"/>
</dbReference>
<name>A0A0A9DSB6_ARUDO</name>
<dbReference type="AlphaFoldDB" id="A0A0A9DSB6"/>
<evidence type="ECO:0000313" key="1">
    <source>
        <dbReference type="EMBL" id="JAD91484.1"/>
    </source>
</evidence>
<reference evidence="1" key="2">
    <citation type="journal article" date="2015" name="Data Brief">
        <title>Shoot transcriptome of the giant reed, Arundo donax.</title>
        <authorList>
            <person name="Barrero R.A."/>
            <person name="Guerrero F.D."/>
            <person name="Moolhuijzen P."/>
            <person name="Goolsby J.A."/>
            <person name="Tidwell J."/>
            <person name="Bellgard S.E."/>
            <person name="Bellgard M.I."/>
        </authorList>
    </citation>
    <scope>NUCLEOTIDE SEQUENCE</scope>
    <source>
        <tissue evidence="1">Shoot tissue taken approximately 20 cm above the soil surface</tissue>
    </source>
</reference>